<feature type="transmembrane region" description="Helical" evidence="1">
    <location>
        <begin position="92"/>
        <end position="117"/>
    </location>
</feature>
<keyword evidence="1" id="KW-0472">Membrane</keyword>
<accession>A0A0F5L871</accession>
<dbReference type="STRING" id="361041.VW35_14365"/>
<dbReference type="AlphaFoldDB" id="A0A0F5L871"/>
<feature type="transmembrane region" description="Helical" evidence="1">
    <location>
        <begin position="53"/>
        <end position="71"/>
    </location>
</feature>
<protein>
    <recommendedName>
        <fullName evidence="4">DUF4260 domain-containing protein</fullName>
    </recommendedName>
</protein>
<dbReference type="PATRIC" id="fig|361041.3.peg.2261"/>
<dbReference type="InterPro" id="IPR025356">
    <property type="entry name" value="DUF4260"/>
</dbReference>
<gene>
    <name evidence="2" type="ORF">VW35_14365</name>
</gene>
<keyword evidence="3" id="KW-1185">Reference proteome</keyword>
<keyword evidence="1" id="KW-0812">Transmembrane</keyword>
<evidence type="ECO:0008006" key="4">
    <source>
        <dbReference type="Google" id="ProtNLM"/>
    </source>
</evidence>
<evidence type="ECO:0000256" key="1">
    <source>
        <dbReference type="SAM" id="Phobius"/>
    </source>
</evidence>
<reference evidence="2 3" key="1">
    <citation type="submission" date="2015-03" db="EMBL/GenBank/DDBJ databases">
        <authorList>
            <person name="Hassan Y.I."/>
            <person name="Lepp D."/>
            <person name="Zhou T."/>
        </authorList>
    </citation>
    <scope>NUCLEOTIDE SEQUENCE [LARGE SCALE GENOMIC DNA]</scope>
    <source>
        <strain evidence="2 3">GH2-10</strain>
    </source>
</reference>
<dbReference type="Proteomes" id="UP000033514">
    <property type="component" value="Unassembled WGS sequence"/>
</dbReference>
<sequence length="145" mass="15723">MVLLVNKKDIIMTTIATRRPALSLTTPIFLQRLEGLAAMGFGIVAYAFLDQSWLVFALLFLSPDLFMLGYLRSIRTGAALYNLGHSYAAPALLALGGLFAGEIFYGLAAIWVAHIGFDRMLGYGLKLDGGFDQTHLGPIGKAKAR</sequence>
<name>A0A0F5L871_9HYPH</name>
<evidence type="ECO:0000313" key="2">
    <source>
        <dbReference type="EMBL" id="KKB77832.1"/>
    </source>
</evidence>
<evidence type="ECO:0000313" key="3">
    <source>
        <dbReference type="Proteomes" id="UP000033514"/>
    </source>
</evidence>
<feature type="transmembrane region" description="Helical" evidence="1">
    <location>
        <begin position="21"/>
        <end position="47"/>
    </location>
</feature>
<comment type="caution">
    <text evidence="2">The sequence shown here is derived from an EMBL/GenBank/DDBJ whole genome shotgun (WGS) entry which is preliminary data.</text>
</comment>
<keyword evidence="1" id="KW-1133">Transmembrane helix</keyword>
<organism evidence="2 3">
    <name type="scientific">Devosia soli</name>
    <dbReference type="NCBI Taxonomy" id="361041"/>
    <lineage>
        <taxon>Bacteria</taxon>
        <taxon>Pseudomonadati</taxon>
        <taxon>Pseudomonadota</taxon>
        <taxon>Alphaproteobacteria</taxon>
        <taxon>Hyphomicrobiales</taxon>
        <taxon>Devosiaceae</taxon>
        <taxon>Devosia</taxon>
    </lineage>
</organism>
<dbReference type="EMBL" id="LAJG01000024">
    <property type="protein sequence ID" value="KKB77832.1"/>
    <property type="molecule type" value="Genomic_DNA"/>
</dbReference>
<dbReference type="Pfam" id="PF14079">
    <property type="entry name" value="DUF4260"/>
    <property type="match status" value="1"/>
</dbReference>
<proteinExistence type="predicted"/>